<gene>
    <name evidence="1" type="ORF">MLD38_008990</name>
</gene>
<dbReference type="EMBL" id="CM042882">
    <property type="protein sequence ID" value="KAI4383113.1"/>
    <property type="molecule type" value="Genomic_DNA"/>
</dbReference>
<dbReference type="Proteomes" id="UP001057402">
    <property type="component" value="Chromosome 3"/>
</dbReference>
<evidence type="ECO:0000313" key="2">
    <source>
        <dbReference type="Proteomes" id="UP001057402"/>
    </source>
</evidence>
<sequence length="141" mass="14975">MTTSSPTSLQLRLAFSSGITSKPLFLPARRPVEASSFDLPSLTPMPQDRQRAAGEGMSPALVGMVGWSGHGRGLCPAGQIRVAAMARDYPAGEFDSGMVGAASGIVLVGVAFAALSWKGWFLKTYTRDGKLNKQEEIIVDF</sequence>
<evidence type="ECO:0000313" key="1">
    <source>
        <dbReference type="EMBL" id="KAI4383113.1"/>
    </source>
</evidence>
<reference evidence="2" key="1">
    <citation type="journal article" date="2023" name="Front. Plant Sci.">
        <title>Chromosomal-level genome assembly of Melastoma candidum provides insights into trichome evolution.</title>
        <authorList>
            <person name="Zhong Y."/>
            <person name="Wu W."/>
            <person name="Sun C."/>
            <person name="Zou P."/>
            <person name="Liu Y."/>
            <person name="Dai S."/>
            <person name="Zhou R."/>
        </authorList>
    </citation>
    <scope>NUCLEOTIDE SEQUENCE [LARGE SCALE GENOMIC DNA]</scope>
</reference>
<name>A0ACB9RVQ8_9MYRT</name>
<accession>A0ACB9RVQ8</accession>
<comment type="caution">
    <text evidence="1">The sequence shown here is derived from an EMBL/GenBank/DDBJ whole genome shotgun (WGS) entry which is preliminary data.</text>
</comment>
<proteinExistence type="predicted"/>
<organism evidence="1 2">
    <name type="scientific">Melastoma candidum</name>
    <dbReference type="NCBI Taxonomy" id="119954"/>
    <lineage>
        <taxon>Eukaryota</taxon>
        <taxon>Viridiplantae</taxon>
        <taxon>Streptophyta</taxon>
        <taxon>Embryophyta</taxon>
        <taxon>Tracheophyta</taxon>
        <taxon>Spermatophyta</taxon>
        <taxon>Magnoliopsida</taxon>
        <taxon>eudicotyledons</taxon>
        <taxon>Gunneridae</taxon>
        <taxon>Pentapetalae</taxon>
        <taxon>rosids</taxon>
        <taxon>malvids</taxon>
        <taxon>Myrtales</taxon>
        <taxon>Melastomataceae</taxon>
        <taxon>Melastomatoideae</taxon>
        <taxon>Melastomateae</taxon>
        <taxon>Melastoma</taxon>
    </lineage>
</organism>
<keyword evidence="2" id="KW-1185">Reference proteome</keyword>
<protein>
    <submittedName>
        <fullName evidence="1">Uncharacterized protein</fullName>
    </submittedName>
</protein>